<keyword evidence="3" id="KW-0496">Mitochondrion</keyword>
<dbReference type="EMBL" id="VXIV02000216">
    <property type="protein sequence ID" value="KAF6039724.1"/>
    <property type="molecule type" value="Genomic_DNA"/>
</dbReference>
<keyword evidence="6" id="KW-1185">Reference proteome</keyword>
<dbReference type="InterPro" id="IPR006933">
    <property type="entry name" value="HAP1_N"/>
</dbReference>
<dbReference type="InterPro" id="IPR051946">
    <property type="entry name" value="Intracell_Traff-Reg"/>
</dbReference>
<name>A0A7J7KNH7_BUGNE</name>
<reference evidence="5" key="1">
    <citation type="submission" date="2020-06" db="EMBL/GenBank/DDBJ databases">
        <title>Draft genome of Bugula neritina, a colonial animal packing powerful symbionts and potential medicines.</title>
        <authorList>
            <person name="Rayko M."/>
        </authorList>
    </citation>
    <scope>NUCLEOTIDE SEQUENCE [LARGE SCALE GENOMIC DNA]</scope>
    <source>
        <strain evidence="5">Kwan_BN1</strain>
    </source>
</reference>
<sequence>MVEVQDASTLTDVCTSDQLPEIELVSILTESLPSYKLRANTITDFSSYNTQDWGVAQPPLIQAQDLQLSLEQISEVFKYFLICGERV</sequence>
<comment type="subcellular location">
    <subcellularLocation>
        <location evidence="1">Mitochondrion</location>
    </subcellularLocation>
</comment>
<dbReference type="GO" id="GO:0047496">
    <property type="term" value="P:vesicle transport along microtubule"/>
    <property type="evidence" value="ECO:0007669"/>
    <property type="project" value="TreeGrafter"/>
</dbReference>
<dbReference type="PANTHER" id="PTHR15751">
    <property type="entry name" value="TRAFFICKING KINESIN-BINDING PROTEIN"/>
    <property type="match status" value="1"/>
</dbReference>
<proteinExistence type="predicted"/>
<feature type="domain" description="HAP1 N-terminal" evidence="4">
    <location>
        <begin position="30"/>
        <end position="87"/>
    </location>
</feature>
<dbReference type="PANTHER" id="PTHR15751:SF12">
    <property type="entry name" value="TRAFFICKING KINESIN-BINDING PROTEIN MILT"/>
    <property type="match status" value="1"/>
</dbReference>
<dbReference type="Pfam" id="PF04849">
    <property type="entry name" value="HAP1_N"/>
    <property type="match status" value="1"/>
</dbReference>
<evidence type="ECO:0000256" key="2">
    <source>
        <dbReference type="ARBA" id="ARBA00023054"/>
    </source>
</evidence>
<gene>
    <name evidence="5" type="ORF">EB796_001965</name>
</gene>
<evidence type="ECO:0000256" key="3">
    <source>
        <dbReference type="ARBA" id="ARBA00023128"/>
    </source>
</evidence>
<dbReference type="AlphaFoldDB" id="A0A7J7KNH7"/>
<evidence type="ECO:0000259" key="4">
    <source>
        <dbReference type="Pfam" id="PF04849"/>
    </source>
</evidence>
<accession>A0A7J7KNH7</accession>
<dbReference type="Proteomes" id="UP000593567">
    <property type="component" value="Unassembled WGS sequence"/>
</dbReference>
<dbReference type="GO" id="GO:0006605">
    <property type="term" value="P:protein targeting"/>
    <property type="evidence" value="ECO:0007669"/>
    <property type="project" value="TreeGrafter"/>
</dbReference>
<organism evidence="5 6">
    <name type="scientific">Bugula neritina</name>
    <name type="common">Brown bryozoan</name>
    <name type="synonym">Sertularia neritina</name>
    <dbReference type="NCBI Taxonomy" id="10212"/>
    <lineage>
        <taxon>Eukaryota</taxon>
        <taxon>Metazoa</taxon>
        <taxon>Spiralia</taxon>
        <taxon>Lophotrochozoa</taxon>
        <taxon>Bryozoa</taxon>
        <taxon>Gymnolaemata</taxon>
        <taxon>Cheilostomatida</taxon>
        <taxon>Flustrina</taxon>
        <taxon>Buguloidea</taxon>
        <taxon>Bugulidae</taxon>
        <taxon>Bugula</taxon>
    </lineage>
</organism>
<keyword evidence="2" id="KW-0175">Coiled coil</keyword>
<dbReference type="GO" id="GO:0017022">
    <property type="term" value="F:myosin binding"/>
    <property type="evidence" value="ECO:0007669"/>
    <property type="project" value="TreeGrafter"/>
</dbReference>
<protein>
    <submittedName>
        <fullName evidence="5">Milt</fullName>
    </submittedName>
</protein>
<dbReference type="GO" id="GO:0031410">
    <property type="term" value="C:cytoplasmic vesicle"/>
    <property type="evidence" value="ECO:0007669"/>
    <property type="project" value="TreeGrafter"/>
</dbReference>
<evidence type="ECO:0000313" key="6">
    <source>
        <dbReference type="Proteomes" id="UP000593567"/>
    </source>
</evidence>
<dbReference type="OrthoDB" id="10067624at2759"/>
<comment type="caution">
    <text evidence="5">The sequence shown here is derived from an EMBL/GenBank/DDBJ whole genome shotgun (WGS) entry which is preliminary data.</text>
</comment>
<evidence type="ECO:0000256" key="1">
    <source>
        <dbReference type="ARBA" id="ARBA00004173"/>
    </source>
</evidence>
<dbReference type="GO" id="GO:0048311">
    <property type="term" value="P:mitochondrion distribution"/>
    <property type="evidence" value="ECO:0007669"/>
    <property type="project" value="TreeGrafter"/>
</dbReference>
<dbReference type="GO" id="GO:0005739">
    <property type="term" value="C:mitochondrion"/>
    <property type="evidence" value="ECO:0007669"/>
    <property type="project" value="UniProtKB-SubCell"/>
</dbReference>
<evidence type="ECO:0000313" key="5">
    <source>
        <dbReference type="EMBL" id="KAF6039724.1"/>
    </source>
</evidence>